<dbReference type="GO" id="GO:0000270">
    <property type="term" value="P:peptidoglycan metabolic process"/>
    <property type="evidence" value="ECO:0007669"/>
    <property type="project" value="TreeGrafter"/>
</dbReference>
<feature type="transmembrane region" description="Helical" evidence="1">
    <location>
        <begin position="41"/>
        <end position="69"/>
    </location>
</feature>
<protein>
    <submittedName>
        <fullName evidence="3">YdcF family protein</fullName>
    </submittedName>
</protein>
<evidence type="ECO:0000313" key="3">
    <source>
        <dbReference type="EMBL" id="MBC9227090.1"/>
    </source>
</evidence>
<dbReference type="PANTHER" id="PTHR30336">
    <property type="entry name" value="INNER MEMBRANE PROTEIN, PROBABLE PERMEASE"/>
    <property type="match status" value="1"/>
</dbReference>
<dbReference type="Pfam" id="PF02698">
    <property type="entry name" value="DUF218"/>
    <property type="match status" value="1"/>
</dbReference>
<reference evidence="3" key="1">
    <citation type="submission" date="2020-09" db="EMBL/GenBank/DDBJ databases">
        <title>Novel species in genus Aeromicrobium.</title>
        <authorList>
            <person name="Zhang G."/>
        </authorList>
    </citation>
    <scope>NUCLEOTIDE SEQUENCE</scope>
    <source>
        <strain evidence="3">Zg-636</strain>
    </source>
</reference>
<keyword evidence="1" id="KW-1133">Transmembrane helix</keyword>
<dbReference type="InterPro" id="IPR014729">
    <property type="entry name" value="Rossmann-like_a/b/a_fold"/>
</dbReference>
<dbReference type="GO" id="GO:0005886">
    <property type="term" value="C:plasma membrane"/>
    <property type="evidence" value="ECO:0007669"/>
    <property type="project" value="TreeGrafter"/>
</dbReference>
<name>A0A8I0EXS8_9ACTN</name>
<evidence type="ECO:0000256" key="1">
    <source>
        <dbReference type="SAM" id="Phobius"/>
    </source>
</evidence>
<dbReference type="AlphaFoldDB" id="A0A8I0EXS8"/>
<dbReference type="Gene3D" id="3.40.50.620">
    <property type="entry name" value="HUPs"/>
    <property type="match status" value="1"/>
</dbReference>
<dbReference type="InterPro" id="IPR003848">
    <property type="entry name" value="DUF218"/>
</dbReference>
<feature type="transmembrane region" description="Helical" evidence="1">
    <location>
        <begin position="81"/>
        <end position="101"/>
    </location>
</feature>
<dbReference type="CDD" id="cd06259">
    <property type="entry name" value="YdcF-like"/>
    <property type="match status" value="1"/>
</dbReference>
<dbReference type="Proteomes" id="UP000620591">
    <property type="component" value="Unassembled WGS sequence"/>
</dbReference>
<accession>A0A8I0EXS8</accession>
<dbReference type="EMBL" id="JACTVM010000003">
    <property type="protein sequence ID" value="MBC9227090.1"/>
    <property type="molecule type" value="Genomic_DNA"/>
</dbReference>
<sequence length="322" mass="33678">MVWTLVALLAVASAAVAWREPRSLSVGVLALLAAGATVLAVAGPGGVLAALLLALASLATFSVLCGLTMRRQPGRARVGRVAVALGVVALGYCAAVLGAWVGAADDLVGWLFVLGTPAFYVAFLFVAFVGYGAVYGRIVRRWARPVDVVIVLGAGLHGDRVSQVLASRLDRARVALERSRSRGRDTHVICAGGQGPDETVPEAVAMARYLVDRGVDEALVRREDRSTSTDENLRFSAEIAAHHGLEQGRFAVVTNDFHAFRAAMLMRDAGLAGHGLGASTGPRLWAAAVLREFTAVLWEQRFVHGAVAAVLTGVAAVVAATP</sequence>
<organism evidence="3 4">
    <name type="scientific">Aeromicrobium senzhongii</name>
    <dbReference type="NCBI Taxonomy" id="2663859"/>
    <lineage>
        <taxon>Bacteria</taxon>
        <taxon>Bacillati</taxon>
        <taxon>Actinomycetota</taxon>
        <taxon>Actinomycetes</taxon>
        <taxon>Propionibacteriales</taxon>
        <taxon>Nocardioidaceae</taxon>
        <taxon>Aeromicrobium</taxon>
    </lineage>
</organism>
<dbReference type="PANTHER" id="PTHR30336:SF4">
    <property type="entry name" value="ENVELOPE BIOGENESIS FACTOR ELYC"/>
    <property type="match status" value="1"/>
</dbReference>
<evidence type="ECO:0000313" key="4">
    <source>
        <dbReference type="Proteomes" id="UP000620591"/>
    </source>
</evidence>
<evidence type="ECO:0000259" key="2">
    <source>
        <dbReference type="Pfam" id="PF02698"/>
    </source>
</evidence>
<keyword evidence="1" id="KW-0472">Membrane</keyword>
<dbReference type="GO" id="GO:0043164">
    <property type="term" value="P:Gram-negative-bacterium-type cell wall biogenesis"/>
    <property type="evidence" value="ECO:0007669"/>
    <property type="project" value="TreeGrafter"/>
</dbReference>
<dbReference type="InterPro" id="IPR051599">
    <property type="entry name" value="Cell_Envelope_Assoc"/>
</dbReference>
<gene>
    <name evidence="3" type="ORF">IBG24_12260</name>
</gene>
<comment type="caution">
    <text evidence="3">The sequence shown here is derived from an EMBL/GenBank/DDBJ whole genome shotgun (WGS) entry which is preliminary data.</text>
</comment>
<dbReference type="RefSeq" id="WP_187769742.1">
    <property type="nucleotide sequence ID" value="NZ_JACTVM010000003.1"/>
</dbReference>
<feature type="transmembrane region" description="Helical" evidence="1">
    <location>
        <begin position="107"/>
        <end position="134"/>
    </location>
</feature>
<keyword evidence="1" id="KW-0812">Transmembrane</keyword>
<feature type="domain" description="DUF218" evidence="2">
    <location>
        <begin position="147"/>
        <end position="275"/>
    </location>
</feature>
<proteinExistence type="predicted"/>